<dbReference type="Gene3D" id="1.10.1660.10">
    <property type="match status" value="1"/>
</dbReference>
<feature type="domain" description="Helix-turn-helix" evidence="1">
    <location>
        <begin position="41"/>
        <end position="84"/>
    </location>
</feature>
<reference evidence="2 3" key="1">
    <citation type="submission" date="2014-11" db="EMBL/GenBank/DDBJ databases">
        <title>Tamlana sedimentorum sp. nov., isolated from shallow sand sediments of the Sea of Japan.</title>
        <authorList>
            <person name="Romanenko L.A."/>
        </authorList>
    </citation>
    <scope>NUCLEOTIDE SEQUENCE [LARGE SCALE GENOMIC DNA]</scope>
    <source>
        <strain evidence="2 3">JCM 19808</strain>
    </source>
</reference>
<keyword evidence="3" id="KW-1185">Reference proteome</keyword>
<dbReference type="SUPFAM" id="SSF46955">
    <property type="entry name" value="Putative DNA-binding domain"/>
    <property type="match status" value="1"/>
</dbReference>
<dbReference type="AlphaFoldDB" id="A0A0D7WCX6"/>
<accession>A0A0D7WCX6</accession>
<dbReference type="STRING" id="1435349.PW52_00455"/>
<comment type="caution">
    <text evidence="2">The sequence shown here is derived from an EMBL/GenBank/DDBJ whole genome shotgun (WGS) entry which is preliminary data.</text>
</comment>
<protein>
    <submittedName>
        <fullName evidence="2">DNA-binding protein</fullName>
    </submittedName>
</protein>
<gene>
    <name evidence="2" type="ORF">PW52_00455</name>
</gene>
<dbReference type="Pfam" id="PF12728">
    <property type="entry name" value="HTH_17"/>
    <property type="match status" value="1"/>
</dbReference>
<evidence type="ECO:0000259" key="1">
    <source>
        <dbReference type="Pfam" id="PF12728"/>
    </source>
</evidence>
<organism evidence="2 3">
    <name type="scientific">Neotamlana sedimentorum</name>
    <dbReference type="NCBI Taxonomy" id="1435349"/>
    <lineage>
        <taxon>Bacteria</taxon>
        <taxon>Pseudomonadati</taxon>
        <taxon>Bacteroidota</taxon>
        <taxon>Flavobacteriia</taxon>
        <taxon>Flavobacteriales</taxon>
        <taxon>Flavobacteriaceae</taxon>
        <taxon>Neotamlana</taxon>
    </lineage>
</organism>
<keyword evidence="2" id="KW-0238">DNA-binding</keyword>
<dbReference type="PATRIC" id="fig|1435349.4.peg.93"/>
<sequence>MQQIQFIQITPEQLQQIIIDGVKAELEEIKKHFEPKTPTEYLTRNEVSKLLSVDLSTVHNYTKKGILTAHQMGSRVYYKRQEIENSFVTLKK</sequence>
<dbReference type="InterPro" id="IPR009061">
    <property type="entry name" value="DNA-bd_dom_put_sf"/>
</dbReference>
<proteinExistence type="predicted"/>
<dbReference type="Proteomes" id="UP000032578">
    <property type="component" value="Unassembled WGS sequence"/>
</dbReference>
<name>A0A0D7WCX6_9FLAO</name>
<dbReference type="GO" id="GO:0003677">
    <property type="term" value="F:DNA binding"/>
    <property type="evidence" value="ECO:0007669"/>
    <property type="project" value="UniProtKB-KW"/>
</dbReference>
<dbReference type="InterPro" id="IPR041657">
    <property type="entry name" value="HTH_17"/>
</dbReference>
<dbReference type="EMBL" id="JTDW01000001">
    <property type="protein sequence ID" value="KJD36966.1"/>
    <property type="molecule type" value="Genomic_DNA"/>
</dbReference>
<dbReference type="RefSeq" id="WP_044630961.1">
    <property type="nucleotide sequence ID" value="NZ_JTDW01000001.1"/>
</dbReference>
<evidence type="ECO:0000313" key="2">
    <source>
        <dbReference type="EMBL" id="KJD36966.1"/>
    </source>
</evidence>
<dbReference type="OrthoDB" id="1097811at2"/>
<evidence type="ECO:0000313" key="3">
    <source>
        <dbReference type="Proteomes" id="UP000032578"/>
    </source>
</evidence>